<dbReference type="EMBL" id="DSUJ01000008">
    <property type="protein sequence ID" value="HFI90376.1"/>
    <property type="molecule type" value="Genomic_DNA"/>
</dbReference>
<dbReference type="Gene3D" id="3.30.365.10">
    <property type="entry name" value="Aldehyde oxidase/xanthine dehydrogenase, molybdopterin binding domain"/>
    <property type="match status" value="4"/>
</dbReference>
<evidence type="ECO:0000256" key="1">
    <source>
        <dbReference type="SAM" id="Phobius"/>
    </source>
</evidence>
<dbReference type="InterPro" id="IPR052516">
    <property type="entry name" value="N-heterocyclic_Hydroxylase"/>
</dbReference>
<dbReference type="PANTHER" id="PTHR47495:SF2">
    <property type="entry name" value="ALDEHYDE DEHYDROGENASE"/>
    <property type="match status" value="1"/>
</dbReference>
<dbReference type="InterPro" id="IPR037165">
    <property type="entry name" value="AldOxase/xan_DH_Mopterin-bd_sf"/>
</dbReference>
<dbReference type="Pfam" id="PF02738">
    <property type="entry name" value="MoCoBD_1"/>
    <property type="match status" value="1"/>
</dbReference>
<dbReference type="Gene3D" id="3.90.1170.50">
    <property type="entry name" value="Aldehyde oxidase/xanthine dehydrogenase, a/b hammerhead"/>
    <property type="match status" value="1"/>
</dbReference>
<dbReference type="InterPro" id="IPR000674">
    <property type="entry name" value="Ald_Oxase/Xan_DH_a/b"/>
</dbReference>
<dbReference type="GO" id="GO:0016491">
    <property type="term" value="F:oxidoreductase activity"/>
    <property type="evidence" value="ECO:0007669"/>
    <property type="project" value="InterPro"/>
</dbReference>
<organism evidence="3">
    <name type="scientific">Ignavibacterium album</name>
    <dbReference type="NCBI Taxonomy" id="591197"/>
    <lineage>
        <taxon>Bacteria</taxon>
        <taxon>Pseudomonadati</taxon>
        <taxon>Ignavibacteriota</taxon>
        <taxon>Ignavibacteria</taxon>
        <taxon>Ignavibacteriales</taxon>
        <taxon>Ignavibacteriaceae</taxon>
        <taxon>Ignavibacterium</taxon>
    </lineage>
</organism>
<sequence length="702" mass="77617">MKKKQTRREFIKVVSVSGGGIILATYIPFNNLFAKTGDDPKIFSPCVYLKIDSNGVVTVIVHRSEMGQGVKTALPMLIAEELEVDWENIVIEQADADTKYGSQSTGGSTSVRRNWEPLRVAGATAREMLILAAANKWKVNTSECFAENGFVINKKTNKKFSYGELVEDASKLPVPQNVKLKDPKDFKLIGKRIHRVDTPDKIYGKAKFGIDVVIPGMYYAALSRCPSFGGKVKSFNAVKAKQIKGVIDVVQISNGVAVIADSTWNAFKGRDALEIDWDFGPYANVGTENIRNEMLKHIKEEGAEFESRGNVHQSIKGEKFIEAIYEVPFMAHAPMEPMNCVAKYENGKVELWAPTQNPQNAKSEVAKALGLSENDVTVHVTLMGGGFGRRLVSDFAIEAAEISKASGKAVKLTWTRKEDMKFGYYRPPSMHVLKGSVSKDGKPLKFYHHVIAPSIRQMRFERNLTAEKSEIREGTVDLEYQIPNLKITGTLIPTHVPISWWRAVYNSQNPFAVESFVDELAYAAGKDPYEFRKQMLPEDSRLLNVMNIAIEKSGWYNKLPKGKGRGLAISYGYESYCAQVAEVSVINNKLKVEKYTAVIDCGVVVNPDIVEAQMEGAIAFALSAAMKGEITIKNGGVEQNNFDDFEILSYDEMPVVDVHIVQNNFKVGGVGEVGIAACAPALCNAIFAATGKRIRKLPVRLS</sequence>
<protein>
    <submittedName>
        <fullName evidence="3">Xanthine dehydrogenase family protein molybdopterin-binding subunit</fullName>
    </submittedName>
</protein>
<dbReference type="AlphaFoldDB" id="A0A7V3E647"/>
<dbReference type="SMART" id="SM01008">
    <property type="entry name" value="Ald_Xan_dh_C"/>
    <property type="match status" value="1"/>
</dbReference>
<evidence type="ECO:0000313" key="3">
    <source>
        <dbReference type="EMBL" id="HFI90376.1"/>
    </source>
</evidence>
<name>A0A7V3E647_9BACT</name>
<reference evidence="3" key="1">
    <citation type="journal article" date="2020" name="mSystems">
        <title>Genome- and Community-Level Interaction Insights into Carbon Utilization and Element Cycling Functions of Hydrothermarchaeota in Hydrothermal Sediment.</title>
        <authorList>
            <person name="Zhou Z."/>
            <person name="Liu Y."/>
            <person name="Xu W."/>
            <person name="Pan J."/>
            <person name="Luo Z.H."/>
            <person name="Li M."/>
        </authorList>
    </citation>
    <scope>NUCLEOTIDE SEQUENCE [LARGE SCALE GENOMIC DNA]</scope>
    <source>
        <strain evidence="3">SpSt-479</strain>
    </source>
</reference>
<comment type="caution">
    <text evidence="3">The sequence shown here is derived from an EMBL/GenBank/DDBJ whole genome shotgun (WGS) entry which is preliminary data.</text>
</comment>
<dbReference type="PIRSF" id="PIRSF036389">
    <property type="entry name" value="IOR_B"/>
    <property type="match status" value="1"/>
</dbReference>
<keyword evidence="1" id="KW-0472">Membrane</keyword>
<keyword evidence="1" id="KW-0812">Transmembrane</keyword>
<proteinExistence type="predicted"/>
<feature type="domain" description="Aldehyde oxidase/xanthine dehydrogenase a/b hammerhead" evidence="2">
    <location>
        <begin position="203"/>
        <end position="281"/>
    </location>
</feature>
<dbReference type="InterPro" id="IPR008274">
    <property type="entry name" value="AldOxase/xan_DH_MoCoBD1"/>
</dbReference>
<keyword evidence="1" id="KW-1133">Transmembrane helix</keyword>
<dbReference type="InterPro" id="IPR046867">
    <property type="entry name" value="AldOxase/xan_DH_MoCoBD2"/>
</dbReference>
<dbReference type="PANTHER" id="PTHR47495">
    <property type="entry name" value="ALDEHYDE DEHYDROGENASE"/>
    <property type="match status" value="1"/>
</dbReference>
<dbReference type="Pfam" id="PF20256">
    <property type="entry name" value="MoCoBD_2"/>
    <property type="match status" value="2"/>
</dbReference>
<evidence type="ECO:0000259" key="2">
    <source>
        <dbReference type="SMART" id="SM01008"/>
    </source>
</evidence>
<feature type="transmembrane region" description="Helical" evidence="1">
    <location>
        <begin position="10"/>
        <end position="29"/>
    </location>
</feature>
<accession>A0A7V3E647</accession>
<gene>
    <name evidence="3" type="ORF">ENS31_02470</name>
</gene>
<dbReference type="InterPro" id="IPR012368">
    <property type="entry name" value="OxRdtase_Mopterin-bd_su_IorB"/>
</dbReference>
<dbReference type="SUPFAM" id="SSF56003">
    <property type="entry name" value="Molybdenum cofactor-binding domain"/>
    <property type="match status" value="2"/>
</dbReference>